<gene>
    <name evidence="1" type="ORF">C0601_08210</name>
</gene>
<evidence type="ECO:0000313" key="1">
    <source>
        <dbReference type="EMBL" id="PLX17200.1"/>
    </source>
</evidence>
<dbReference type="EMBL" id="PKTG01000094">
    <property type="protein sequence ID" value="PLX17200.1"/>
    <property type="molecule type" value="Genomic_DNA"/>
</dbReference>
<dbReference type="Pfam" id="PF07963">
    <property type="entry name" value="N_methyl"/>
    <property type="match status" value="1"/>
</dbReference>
<protein>
    <recommendedName>
        <fullName evidence="3">Prepilin-type N-terminal cleavage/methylation domain-containing protein</fullName>
    </recommendedName>
</protein>
<dbReference type="Gene3D" id="3.30.700.10">
    <property type="entry name" value="Glycoprotein, Type 4 Pilin"/>
    <property type="match status" value="1"/>
</dbReference>
<dbReference type="SUPFAM" id="SSF54523">
    <property type="entry name" value="Pili subunits"/>
    <property type="match status" value="1"/>
</dbReference>
<dbReference type="InterPro" id="IPR012902">
    <property type="entry name" value="N_methyl_site"/>
</dbReference>
<accession>A0A2N5ZEV9</accession>
<comment type="caution">
    <text evidence="1">The sequence shown here is derived from an EMBL/GenBank/DDBJ whole genome shotgun (WGS) entry which is preliminary data.</text>
</comment>
<reference evidence="1 2" key="1">
    <citation type="submission" date="2017-11" db="EMBL/GenBank/DDBJ databases">
        <title>Genome-resolved metagenomics identifies genetic mobility, metabolic interactions, and unexpected diversity in perchlorate-reducing communities.</title>
        <authorList>
            <person name="Barnum T.P."/>
            <person name="Figueroa I.A."/>
            <person name="Carlstrom C.I."/>
            <person name="Lucas L.N."/>
            <person name="Engelbrektson A.L."/>
            <person name="Coates J.D."/>
        </authorList>
    </citation>
    <scope>NUCLEOTIDE SEQUENCE [LARGE SCALE GENOMIC DNA]</scope>
    <source>
        <strain evidence="1">BM706</strain>
    </source>
</reference>
<name>A0A2N5ZEV9_MUIH1</name>
<dbReference type="AlphaFoldDB" id="A0A2N5ZEV9"/>
<proteinExistence type="predicted"/>
<evidence type="ECO:0000313" key="2">
    <source>
        <dbReference type="Proteomes" id="UP000234857"/>
    </source>
</evidence>
<sequence length="149" mass="16887">MNFNKRAFTMIELIIVISIIALLGGMLGFQVLANRGSKTSEVKAKDLMNARNAMKNIVRELRNMERIQSIGEKNIEYFSSQDGEKYNLILEDGKLKKVAFANFEEDNIAELNNLKFNLKSEEKKDNIINISLTAGNVTLDTSLLIRTKE</sequence>
<organism evidence="1 2">
    <name type="scientific">Muiribacterium halophilum</name>
    <dbReference type="NCBI Taxonomy" id="2053465"/>
    <lineage>
        <taxon>Bacteria</taxon>
        <taxon>Candidatus Muiribacteriota</taxon>
        <taxon>Candidatus Muiribacteriia</taxon>
        <taxon>Candidatus Muiribacteriales</taxon>
        <taxon>Candidatus Muiribacteriaceae</taxon>
        <taxon>Candidatus Muiribacterium</taxon>
    </lineage>
</organism>
<evidence type="ECO:0008006" key="3">
    <source>
        <dbReference type="Google" id="ProtNLM"/>
    </source>
</evidence>
<dbReference type="NCBIfam" id="TIGR02532">
    <property type="entry name" value="IV_pilin_GFxxxE"/>
    <property type="match status" value="1"/>
</dbReference>
<dbReference type="InterPro" id="IPR045584">
    <property type="entry name" value="Pilin-like"/>
</dbReference>
<dbReference type="Proteomes" id="UP000234857">
    <property type="component" value="Unassembled WGS sequence"/>
</dbReference>